<dbReference type="AlphaFoldDB" id="A0A1S7R6R3"/>
<dbReference type="Proteomes" id="UP000191897">
    <property type="component" value="Unassembled WGS sequence"/>
</dbReference>
<evidence type="ECO:0000313" key="1">
    <source>
        <dbReference type="EMBL" id="CUX47700.1"/>
    </source>
</evidence>
<name>A0A1S7R6R3_AGRTU</name>
<sequence length="60" mass="6467">MGAGVHELYAPYPVAGDASPLSAIKFCSLIISFPNFFTGYRAVPACTRRPVSYVRRATTA</sequence>
<reference evidence="1 2" key="1">
    <citation type="submission" date="2016-01" db="EMBL/GenBank/DDBJ databases">
        <authorList>
            <person name="Oliw E.H."/>
        </authorList>
    </citation>
    <scope>NUCLEOTIDE SEQUENCE [LARGE SCALE GENOMIC DNA]</scope>
    <source>
        <strain evidence="1 2">Kerr 14</strain>
    </source>
</reference>
<dbReference type="EMBL" id="FBWC01000022">
    <property type="protein sequence ID" value="CUX47700.1"/>
    <property type="molecule type" value="Genomic_DNA"/>
</dbReference>
<protein>
    <submittedName>
        <fullName evidence="1">Uncharacterized protein</fullName>
    </submittedName>
</protein>
<evidence type="ECO:0000313" key="2">
    <source>
        <dbReference type="Proteomes" id="UP000191897"/>
    </source>
</evidence>
<organism evidence="1 2">
    <name type="scientific">Agrobacterium tumefaciens str. Kerr 14</name>
    <dbReference type="NCBI Taxonomy" id="1183424"/>
    <lineage>
        <taxon>Bacteria</taxon>
        <taxon>Pseudomonadati</taxon>
        <taxon>Pseudomonadota</taxon>
        <taxon>Alphaproteobacteria</taxon>
        <taxon>Hyphomicrobiales</taxon>
        <taxon>Rhizobiaceae</taxon>
        <taxon>Rhizobium/Agrobacterium group</taxon>
        <taxon>Agrobacterium</taxon>
        <taxon>Agrobacterium tumefaciens complex</taxon>
    </lineage>
</organism>
<proteinExistence type="predicted"/>
<accession>A0A1S7R6R3</accession>
<gene>
    <name evidence="1" type="ORF">AGR4C_Lc120034</name>
</gene>